<evidence type="ECO:0000256" key="7">
    <source>
        <dbReference type="SAM" id="Phobius"/>
    </source>
</evidence>
<keyword evidence="11" id="KW-1185">Reference proteome</keyword>
<gene>
    <name evidence="10" type="primary">cydC</name>
    <name evidence="10" type="ORF">GGG17_03735</name>
</gene>
<feature type="domain" description="ABC transporter" evidence="8">
    <location>
        <begin position="329"/>
        <end position="536"/>
    </location>
</feature>
<evidence type="ECO:0000256" key="1">
    <source>
        <dbReference type="ARBA" id="ARBA00004651"/>
    </source>
</evidence>
<evidence type="ECO:0000256" key="3">
    <source>
        <dbReference type="ARBA" id="ARBA00022741"/>
    </source>
</evidence>
<dbReference type="InterPro" id="IPR003439">
    <property type="entry name" value="ABC_transporter-like_ATP-bd"/>
</dbReference>
<evidence type="ECO:0000256" key="4">
    <source>
        <dbReference type="ARBA" id="ARBA00022840"/>
    </source>
</evidence>
<feature type="transmembrane region" description="Helical" evidence="7">
    <location>
        <begin position="126"/>
        <end position="143"/>
    </location>
</feature>
<evidence type="ECO:0000256" key="5">
    <source>
        <dbReference type="ARBA" id="ARBA00022989"/>
    </source>
</evidence>
<dbReference type="SUPFAM" id="SSF52540">
    <property type="entry name" value="P-loop containing nucleoside triphosphate hydrolases"/>
    <property type="match status" value="1"/>
</dbReference>
<dbReference type="GO" id="GO:0005524">
    <property type="term" value="F:ATP binding"/>
    <property type="evidence" value="ECO:0007669"/>
    <property type="project" value="UniProtKB-KW"/>
</dbReference>
<dbReference type="GO" id="GO:0016887">
    <property type="term" value="F:ATP hydrolysis activity"/>
    <property type="evidence" value="ECO:0007669"/>
    <property type="project" value="InterPro"/>
</dbReference>
<dbReference type="Gene3D" id="3.40.50.300">
    <property type="entry name" value="P-loop containing nucleotide triphosphate hydrolases"/>
    <property type="match status" value="1"/>
</dbReference>
<evidence type="ECO:0000256" key="2">
    <source>
        <dbReference type="ARBA" id="ARBA00022692"/>
    </source>
</evidence>
<dbReference type="Proteomes" id="UP000431092">
    <property type="component" value="Unassembled WGS sequence"/>
</dbReference>
<feature type="transmembrane region" description="Helical" evidence="7">
    <location>
        <begin position="149"/>
        <end position="170"/>
    </location>
</feature>
<dbReference type="GO" id="GO:0045454">
    <property type="term" value="P:cell redox homeostasis"/>
    <property type="evidence" value="ECO:0007669"/>
    <property type="project" value="InterPro"/>
</dbReference>
<dbReference type="PANTHER" id="PTHR24221">
    <property type="entry name" value="ATP-BINDING CASSETTE SUB-FAMILY B"/>
    <property type="match status" value="1"/>
</dbReference>
<evidence type="ECO:0000259" key="9">
    <source>
        <dbReference type="PROSITE" id="PS50929"/>
    </source>
</evidence>
<dbReference type="SUPFAM" id="SSF90123">
    <property type="entry name" value="ABC transporter transmembrane region"/>
    <property type="match status" value="1"/>
</dbReference>
<keyword evidence="5 7" id="KW-1133">Transmembrane helix</keyword>
<dbReference type="PROSITE" id="PS50929">
    <property type="entry name" value="ABC_TM1F"/>
    <property type="match status" value="1"/>
</dbReference>
<feature type="transmembrane region" description="Helical" evidence="7">
    <location>
        <begin position="15"/>
        <end position="39"/>
    </location>
</feature>
<dbReference type="AlphaFoldDB" id="A0A6I3IBN9"/>
<dbReference type="GO" id="GO:0140359">
    <property type="term" value="F:ABC-type transporter activity"/>
    <property type="evidence" value="ECO:0007669"/>
    <property type="project" value="InterPro"/>
</dbReference>
<keyword evidence="4" id="KW-0067">ATP-binding</keyword>
<name>A0A6I3IBN9_9MICO</name>
<dbReference type="InterPro" id="IPR003593">
    <property type="entry name" value="AAA+_ATPase"/>
</dbReference>
<dbReference type="InterPro" id="IPR017871">
    <property type="entry name" value="ABC_transporter-like_CS"/>
</dbReference>
<feature type="transmembrane region" description="Helical" evidence="7">
    <location>
        <begin position="233"/>
        <end position="253"/>
    </location>
</feature>
<evidence type="ECO:0000313" key="11">
    <source>
        <dbReference type="Proteomes" id="UP000431092"/>
    </source>
</evidence>
<dbReference type="InterPro" id="IPR039421">
    <property type="entry name" value="Type_1_exporter"/>
</dbReference>
<keyword evidence="3" id="KW-0547">Nucleotide-binding</keyword>
<dbReference type="RefSeq" id="WP_154592438.1">
    <property type="nucleotide sequence ID" value="NZ_WLVL01000017.1"/>
</dbReference>
<accession>A0A6I3IBN9</accession>
<protein>
    <submittedName>
        <fullName evidence="10">Thiol reductant ABC exporter subunit CydC</fullName>
    </submittedName>
</protein>
<evidence type="ECO:0000259" key="8">
    <source>
        <dbReference type="PROSITE" id="PS50893"/>
    </source>
</evidence>
<dbReference type="PROSITE" id="PS00211">
    <property type="entry name" value="ABC_TRANSPORTER_1"/>
    <property type="match status" value="1"/>
</dbReference>
<dbReference type="PANTHER" id="PTHR24221:SF654">
    <property type="entry name" value="ATP-BINDING CASSETTE SUB-FAMILY B MEMBER 6"/>
    <property type="match status" value="1"/>
</dbReference>
<keyword evidence="2 7" id="KW-0812">Transmembrane</keyword>
<organism evidence="10 11">
    <name type="scientific">Arsenicicoccus cauae</name>
    <dbReference type="NCBI Taxonomy" id="2663847"/>
    <lineage>
        <taxon>Bacteria</taxon>
        <taxon>Bacillati</taxon>
        <taxon>Actinomycetota</taxon>
        <taxon>Actinomycetes</taxon>
        <taxon>Micrococcales</taxon>
        <taxon>Intrasporangiaceae</taxon>
        <taxon>Arsenicicoccus</taxon>
    </lineage>
</organism>
<dbReference type="Pfam" id="PF00005">
    <property type="entry name" value="ABC_tran"/>
    <property type="match status" value="1"/>
</dbReference>
<dbReference type="InterPro" id="IPR014223">
    <property type="entry name" value="ABC_CydC/D"/>
</dbReference>
<reference evidence="10 11" key="1">
    <citation type="submission" date="2019-11" db="EMBL/GenBank/DDBJ databases">
        <title>Whole genome sequencing identifies a novel species of the genus Arsenicicoccus isolated from human blood.</title>
        <authorList>
            <person name="Jeong J.H."/>
            <person name="Kweon O.J."/>
            <person name="Kim H.R."/>
            <person name="Kim T.-H."/>
            <person name="Ha S.-M."/>
            <person name="Lee M.-K."/>
        </authorList>
    </citation>
    <scope>NUCLEOTIDE SEQUENCE [LARGE SCALE GENOMIC DNA]</scope>
    <source>
        <strain evidence="10 11">MKL-02</strain>
    </source>
</reference>
<dbReference type="EMBL" id="WLVL01000017">
    <property type="protein sequence ID" value="MTB71097.1"/>
    <property type="molecule type" value="Genomic_DNA"/>
</dbReference>
<dbReference type="SMART" id="SM00382">
    <property type="entry name" value="AAA"/>
    <property type="match status" value="1"/>
</dbReference>
<dbReference type="InterPro" id="IPR011527">
    <property type="entry name" value="ABC1_TM_dom"/>
</dbReference>
<evidence type="ECO:0000256" key="6">
    <source>
        <dbReference type="ARBA" id="ARBA00023136"/>
    </source>
</evidence>
<dbReference type="InterPro" id="IPR027417">
    <property type="entry name" value="P-loop_NTPase"/>
</dbReference>
<comment type="subcellular location">
    <subcellularLocation>
        <location evidence="1">Cell membrane</location>
        <topology evidence="1">Multi-pass membrane protein</topology>
    </subcellularLocation>
</comment>
<dbReference type="PROSITE" id="PS50893">
    <property type="entry name" value="ABC_TRANSPORTER_2"/>
    <property type="match status" value="1"/>
</dbReference>
<feature type="domain" description="ABC transmembrane type-1" evidence="9">
    <location>
        <begin position="13"/>
        <end position="252"/>
    </location>
</feature>
<dbReference type="InterPro" id="IPR036640">
    <property type="entry name" value="ABC1_TM_sf"/>
</dbReference>
<dbReference type="Gene3D" id="1.20.1560.10">
    <property type="entry name" value="ABC transporter type 1, transmembrane domain"/>
    <property type="match status" value="1"/>
</dbReference>
<evidence type="ECO:0000313" key="10">
    <source>
        <dbReference type="EMBL" id="MTB71097.1"/>
    </source>
</evidence>
<dbReference type="GO" id="GO:0005886">
    <property type="term" value="C:plasma membrane"/>
    <property type="evidence" value="ECO:0007669"/>
    <property type="project" value="UniProtKB-SubCell"/>
</dbReference>
<proteinExistence type="predicted"/>
<sequence>MSSVWRTPPGIRGSAIIGGLATASGIALTTTSGWLIVAASHRPQILTLMAAIVAVRAFGMARPVFRYWERVRSHDAALGDLAEQRVAAYDALVPLTPARLGRRSRSEVLGGAVDDLEDRVYAEIRVVVPVLGSLVAGLLTVLATALFSYVGAVIVAAVLVACGLVAWLVLASERAAQRDWLDARAEVTRVAGLVTANALELQAIGATSASGVWIQDAQARLAAANARRARGRALGMALTGIACGAGTVAMAVHAHGLVAGGFNDAIAALLVLTPVAAADAFTPLPDAMGAWARADGSRVRLDRLLAQDAPLGVHGSVEAPGDSGIPPRLALDEVTARWTADRDAVGPVTAAIEPGESVVITGPNGAGKSTLLAVLATHLDPASGSYRLDGLDSRSASVESLRARVAVLDDEPHVFASTVRENLRLARPSATDDEVTAALERAGLGGWLRGLPEGLDTMLGTGHRGVSGGERARLGLARAILSGRPVMLLDEPAAHLDHATATEVLDDLLAAREGRTLVMVSHREDAVAGLGRELRLG</sequence>
<dbReference type="NCBIfam" id="TIGR02868">
    <property type="entry name" value="CydC"/>
    <property type="match status" value="1"/>
</dbReference>
<keyword evidence="6 7" id="KW-0472">Membrane</keyword>
<dbReference type="GO" id="GO:0034775">
    <property type="term" value="P:glutathione transmembrane transport"/>
    <property type="evidence" value="ECO:0007669"/>
    <property type="project" value="InterPro"/>
</dbReference>
<comment type="caution">
    <text evidence="10">The sequence shown here is derived from an EMBL/GenBank/DDBJ whole genome shotgun (WGS) entry which is preliminary data.</text>
</comment>